<comment type="caution">
    <text evidence="8">The sequence shown here is derived from an EMBL/GenBank/DDBJ whole genome shotgun (WGS) entry which is preliminary data.</text>
</comment>
<dbReference type="EMBL" id="LKAJ01000015">
    <property type="protein sequence ID" value="KRG19722.1"/>
    <property type="molecule type" value="Genomic_DNA"/>
</dbReference>
<dbReference type="PANTHER" id="PTHR42689">
    <property type="entry name" value="ACETYL-COA ACYLTRANSFERASE FADA2 (3-KETOACYL-COA THIOLASE) (BETA-KETOTHIOLASE)-RELATED"/>
    <property type="match status" value="1"/>
</dbReference>
<keyword evidence="3 5" id="KW-0012">Acyltransferase</keyword>
<reference evidence="9" key="2">
    <citation type="journal article" date="2016" name="Genome Announc.">
        <title>Draft Genome Sequences of Two Novel Amoeba-Resistant Intranuclear Bacteria, 'Candidatus Berkiella cookevillensis' and 'Candidatus Berkiella aquae'.</title>
        <authorList>
            <person name="Mehari Y.T."/>
            <person name="Arivett B.A."/>
            <person name="Farone A.L."/>
            <person name="Gunderson J.H."/>
            <person name="Farone M.B."/>
        </authorList>
    </citation>
    <scope>NUCLEOTIDE SEQUENCE</scope>
    <source>
        <strain evidence="9">HT99</strain>
    </source>
</reference>
<dbReference type="CDD" id="cd00751">
    <property type="entry name" value="thiolase"/>
    <property type="match status" value="1"/>
</dbReference>
<dbReference type="Gene3D" id="3.40.47.10">
    <property type="match status" value="1"/>
</dbReference>
<dbReference type="NCBIfam" id="NF006740">
    <property type="entry name" value="PRK09268.1"/>
    <property type="match status" value="1"/>
</dbReference>
<evidence type="ECO:0000259" key="7">
    <source>
        <dbReference type="Pfam" id="PF02803"/>
    </source>
</evidence>
<dbReference type="EC" id="2.3.1.16" evidence="8"/>
<name>A0A0Q9YQP0_9GAMM</name>
<dbReference type="InterPro" id="IPR020617">
    <property type="entry name" value="Thiolase_C"/>
</dbReference>
<evidence type="ECO:0000256" key="4">
    <source>
        <dbReference type="PIRSR" id="PIRSR000429-1"/>
    </source>
</evidence>
<dbReference type="InterPro" id="IPR002155">
    <property type="entry name" value="Thiolase"/>
</dbReference>
<dbReference type="Pfam" id="PF00108">
    <property type="entry name" value="Thiolase_N"/>
    <property type="match status" value="1"/>
</dbReference>
<dbReference type="STRING" id="295108.HT99x_02701"/>
<organism evidence="8">
    <name type="scientific">Candidatus Berkiella aquae</name>
    <dbReference type="NCBI Taxonomy" id="295108"/>
    <lineage>
        <taxon>Bacteria</taxon>
        <taxon>Pseudomonadati</taxon>
        <taxon>Pseudomonadota</taxon>
        <taxon>Gammaproteobacteria</taxon>
        <taxon>Candidatus Berkiellales</taxon>
        <taxon>Candidatus Berkiellaceae</taxon>
        <taxon>Candidatus Berkiella</taxon>
    </lineage>
</organism>
<evidence type="ECO:0000313" key="8">
    <source>
        <dbReference type="EMBL" id="KRG19722.1"/>
    </source>
</evidence>
<dbReference type="PANTHER" id="PTHR42689:SF1">
    <property type="entry name" value="ACETYL-COA ACYLTRANSFERASE FADA2 (3-KETOACYL-COA THIOLASE) (BETA-KETOTHIOLASE)-RELATED"/>
    <property type="match status" value="1"/>
</dbReference>
<dbReference type="InterPro" id="IPR020616">
    <property type="entry name" value="Thiolase_N"/>
</dbReference>
<dbReference type="AlphaFoldDB" id="A0A0Q9YQP0"/>
<dbReference type="EC" id="2.3.1.9" evidence="9"/>
<evidence type="ECO:0000256" key="5">
    <source>
        <dbReference type="RuleBase" id="RU003557"/>
    </source>
</evidence>
<dbReference type="EMBL" id="LKAJ02000001">
    <property type="protein sequence ID" value="MCS5710783.1"/>
    <property type="molecule type" value="Genomic_DNA"/>
</dbReference>
<keyword evidence="2 5" id="KW-0808">Transferase</keyword>
<dbReference type="InterPro" id="IPR020610">
    <property type="entry name" value="Thiolase_AS"/>
</dbReference>
<evidence type="ECO:0000256" key="2">
    <source>
        <dbReference type="ARBA" id="ARBA00022679"/>
    </source>
</evidence>
<dbReference type="Pfam" id="PF02803">
    <property type="entry name" value="Thiolase_C"/>
    <property type="match status" value="1"/>
</dbReference>
<dbReference type="Proteomes" id="UP000051497">
    <property type="component" value="Unassembled WGS sequence"/>
</dbReference>
<dbReference type="InterPro" id="IPR016039">
    <property type="entry name" value="Thiolase-like"/>
</dbReference>
<dbReference type="InterPro" id="IPR050521">
    <property type="entry name" value="3-ketoacyl-CoA_Thiolase"/>
</dbReference>
<dbReference type="PATRIC" id="fig|1590043.3.peg.2747"/>
<dbReference type="PIRSF" id="PIRSF000429">
    <property type="entry name" value="Ac-CoA_Ac_transf"/>
    <property type="match status" value="1"/>
</dbReference>
<dbReference type="OrthoDB" id="1402717at2"/>
<protein>
    <submittedName>
        <fullName evidence="8">3-ketoacyl-CoA thiolase</fullName>
        <ecNumber evidence="8">2.3.1.16</ecNumber>
    </submittedName>
    <submittedName>
        <fullName evidence="9">Acetyl-CoA C-acetyltransferase</fullName>
        <ecNumber evidence="9">2.3.1.9</ecNumber>
    </submittedName>
</protein>
<evidence type="ECO:0000313" key="10">
    <source>
        <dbReference type="Proteomes" id="UP000051497"/>
    </source>
</evidence>
<feature type="active site" description="Proton acceptor" evidence="4">
    <location>
        <position position="410"/>
    </location>
</feature>
<evidence type="ECO:0000259" key="6">
    <source>
        <dbReference type="Pfam" id="PF00108"/>
    </source>
</evidence>
<keyword evidence="10" id="KW-1185">Reference proteome</keyword>
<dbReference type="GO" id="GO:0005829">
    <property type="term" value="C:cytosol"/>
    <property type="evidence" value="ECO:0007669"/>
    <property type="project" value="TreeGrafter"/>
</dbReference>
<dbReference type="RefSeq" id="WP_075067304.1">
    <property type="nucleotide sequence ID" value="NZ_LKAJ02000001.1"/>
</dbReference>
<evidence type="ECO:0000256" key="1">
    <source>
        <dbReference type="ARBA" id="ARBA00010982"/>
    </source>
</evidence>
<dbReference type="PROSITE" id="PS00099">
    <property type="entry name" value="THIOLASE_3"/>
    <property type="match status" value="1"/>
</dbReference>
<feature type="active site" description="Proton acceptor" evidence="4">
    <location>
        <position position="380"/>
    </location>
</feature>
<dbReference type="SUPFAM" id="SSF53901">
    <property type="entry name" value="Thiolase-like"/>
    <property type="match status" value="2"/>
</dbReference>
<accession>A0A0Q9YQP0</accession>
<evidence type="ECO:0000313" key="9">
    <source>
        <dbReference type="EMBL" id="MCS5710783.1"/>
    </source>
</evidence>
<feature type="domain" description="Thiolase N-terminal" evidence="6">
    <location>
        <begin position="6"/>
        <end position="274"/>
    </location>
</feature>
<sequence>MKTRPVYISGGSRTPFVKSMTHYHGITTQTLMTQTLQSLIQRVKLDGVMVGDVGLGAVMNSSKNWNLARECVLGTTLSPYTPGYTLQRACGTSLETTLQLCLKIANYQIDNAIAGGVDTNSDLPLMVNHQFAQKLLALHSAKDFLSKLKIIGRLRPSDLKPDFPAVVEPRTHLSMGEHCEKMVKEWHISREAQDALSLRSHQNGVAAYEKGFYEDLIFEYQGLKRDTLLRSDTTLEKLAKLKPAFDFTGKGTLTAGNSSPLTDGAAAVFLTSEEDAKQNNHPLLARFVDAQAAAIDFVGGDGLLMAPTIAVSQLLKRNQLTLQDFDFYEIHEAFAGQVLCTLKAWESDEYCKKILKLDKALGPIEQNKINVNGSSIALGHPFAATGARIVATLAKILHQHGKGRGLISICTAGGMGVAAILETV</sequence>
<dbReference type="GO" id="GO:0003985">
    <property type="term" value="F:acetyl-CoA C-acetyltransferase activity"/>
    <property type="evidence" value="ECO:0007669"/>
    <property type="project" value="UniProtKB-EC"/>
</dbReference>
<feature type="domain" description="Thiolase C-terminal" evidence="7">
    <location>
        <begin position="284"/>
        <end position="422"/>
    </location>
</feature>
<evidence type="ECO:0000256" key="3">
    <source>
        <dbReference type="ARBA" id="ARBA00023315"/>
    </source>
</evidence>
<reference evidence="9" key="3">
    <citation type="submission" date="2021-06" db="EMBL/GenBank/DDBJ databases">
        <title>Genomic Description and Analysis of Intracellular Bacteria, Candidatus Berkiella cookevillensis and Candidatus Berkiella aquae.</title>
        <authorList>
            <person name="Kidane D.T."/>
            <person name="Mehari Y.T."/>
            <person name="Rice F.C."/>
            <person name="Arivett B.A."/>
            <person name="Farone A.L."/>
            <person name="Berk S.G."/>
            <person name="Farone M.B."/>
        </authorList>
    </citation>
    <scope>NUCLEOTIDE SEQUENCE</scope>
    <source>
        <strain evidence="9">HT99</strain>
    </source>
</reference>
<proteinExistence type="inferred from homology"/>
<comment type="similarity">
    <text evidence="1 5">Belongs to the thiolase-like superfamily. Thiolase family.</text>
</comment>
<dbReference type="NCBIfam" id="TIGR01930">
    <property type="entry name" value="AcCoA-C-Actrans"/>
    <property type="match status" value="1"/>
</dbReference>
<gene>
    <name evidence="8" type="primary">fadI</name>
    <name evidence="9" type="ORF">HT99x_005025</name>
    <name evidence="8" type="ORF">HT99x_02701</name>
</gene>
<reference evidence="8" key="1">
    <citation type="submission" date="2015-09" db="EMBL/GenBank/DDBJ databases">
        <title>Draft Genome Sequences of Two Novel Amoeba-resistant Intranuclear Bacteria, Candidatus Berkiella cookevillensis and Candidatus Berkiella aquae.</title>
        <authorList>
            <person name="Mehari Y.T."/>
            <person name="Arivett B.A."/>
            <person name="Farone A.L."/>
            <person name="Gunderson J.H."/>
            <person name="Farone M.B."/>
        </authorList>
    </citation>
    <scope>NUCLEOTIDE SEQUENCE [LARGE SCALE GENOMIC DNA]</scope>
    <source>
        <strain evidence="8">HT99</strain>
    </source>
</reference>
<feature type="active site" description="Acyl-thioester intermediate" evidence="4">
    <location>
        <position position="90"/>
    </location>
</feature>